<reference evidence="1" key="1">
    <citation type="submission" date="2025-08" db="UniProtKB">
        <authorList>
            <consortium name="Ensembl"/>
        </authorList>
    </citation>
    <scope>IDENTIFICATION</scope>
</reference>
<proteinExistence type="predicted"/>
<dbReference type="Proteomes" id="UP000472260">
    <property type="component" value="Unassembled WGS sequence"/>
</dbReference>
<sequence length="72" mass="7745">ETHGGLLVAHEHGEVGEMRAGTGGVRVVAVVNSTGSVRNTRLDSLFMEAEMMWELTARLCPPDSPCIFTVAF</sequence>
<organism evidence="1 2">
    <name type="scientific">Sinocyclocheilus anshuiensis</name>
    <dbReference type="NCBI Taxonomy" id="1608454"/>
    <lineage>
        <taxon>Eukaryota</taxon>
        <taxon>Metazoa</taxon>
        <taxon>Chordata</taxon>
        <taxon>Craniata</taxon>
        <taxon>Vertebrata</taxon>
        <taxon>Euteleostomi</taxon>
        <taxon>Actinopterygii</taxon>
        <taxon>Neopterygii</taxon>
        <taxon>Teleostei</taxon>
        <taxon>Ostariophysi</taxon>
        <taxon>Cypriniformes</taxon>
        <taxon>Cyprinidae</taxon>
        <taxon>Cyprininae</taxon>
        <taxon>Sinocyclocheilus</taxon>
    </lineage>
</organism>
<accession>A0A671RDC0</accession>
<evidence type="ECO:0000313" key="1">
    <source>
        <dbReference type="Ensembl" id="ENSSANP00000081282.1"/>
    </source>
</evidence>
<reference evidence="1" key="2">
    <citation type="submission" date="2025-09" db="UniProtKB">
        <authorList>
            <consortium name="Ensembl"/>
        </authorList>
    </citation>
    <scope>IDENTIFICATION</scope>
</reference>
<protein>
    <submittedName>
        <fullName evidence="1">Uncharacterized protein</fullName>
    </submittedName>
</protein>
<dbReference type="AlphaFoldDB" id="A0A671RDC0"/>
<evidence type="ECO:0000313" key="2">
    <source>
        <dbReference type="Proteomes" id="UP000472260"/>
    </source>
</evidence>
<dbReference type="Ensembl" id="ENSSANT00000086379.1">
    <property type="protein sequence ID" value="ENSSANP00000081282.1"/>
    <property type="gene ID" value="ENSSANG00000040392.1"/>
</dbReference>
<name>A0A671RDC0_9TELE</name>
<keyword evidence="2" id="KW-1185">Reference proteome</keyword>